<gene>
    <name evidence="6 7" type="primary">LOC117647424</name>
</gene>
<evidence type="ECO:0000313" key="6">
    <source>
        <dbReference type="RefSeq" id="XP_034245056.1"/>
    </source>
</evidence>
<evidence type="ECO:0000256" key="3">
    <source>
        <dbReference type="PROSITE-ProRule" id="PRU00221"/>
    </source>
</evidence>
<dbReference type="RefSeq" id="XP_034245064.1">
    <property type="nucleotide sequence ID" value="XM_034389173.1"/>
</dbReference>
<keyword evidence="1 3" id="KW-0853">WD repeat</keyword>
<dbReference type="SMART" id="SM00320">
    <property type="entry name" value="WD40"/>
    <property type="match status" value="2"/>
</dbReference>
<dbReference type="PANTHER" id="PTHR44436:SF1">
    <property type="entry name" value="F-BOX_WD REPEAT-CONTAINING PROTEIN 2"/>
    <property type="match status" value="1"/>
</dbReference>
<feature type="domain" description="F-box" evidence="4">
    <location>
        <begin position="60"/>
        <end position="107"/>
    </location>
</feature>
<sequence length="510" mass="57074">MDDKEPDRVQINDDWFAVCKQMFRNLSSVEKSSVILTLIDMCDTTARFNLLKSCNKALHCDILASMPQIALDKILGMLAVSDILNACKVSPQWNKCISNSTFVWKNKWIELGIGSCRDQKEFNKRDWKEDCVTAEGLYSKIAGRKVLEYDLDLFNDLDLSNNSHGYISAMDYCNGNLVICHSAGDEGGSVFTQKGLDWNYLCSFPVNEHGYPSSVLLLPSNLLVVGNSNGKITIWRLLNIRPGCCKHEVKLLHACHGHTSIVLSVDACEEIGVAVSGSRDARMKVWSLMSGNCLKTFDYSSPVLQVSFYCGSKSLLKDYNFLLVHSSEKIFLQSWKNYTNWLQKSVLEQCIVTDANILPGVHIKNETLFYCSVTMPDGQERTDFNIKRLNMPAIVGKSGDSLCTHLKVFSFQGIFRKLMQVGAVFGLLISDENIMAIDIRRGSVLFKEYVPHSVATSLTLPQVTVGAGKWLDGLLYVKRYGMLLAIAIYGKNLTLISWAPSIPEFPSKED</sequence>
<evidence type="ECO:0000313" key="5">
    <source>
        <dbReference type="Proteomes" id="UP000515158"/>
    </source>
</evidence>
<dbReference type="SUPFAM" id="SSF81383">
    <property type="entry name" value="F-box domain"/>
    <property type="match status" value="1"/>
</dbReference>
<dbReference type="InterPro" id="IPR042627">
    <property type="entry name" value="FBXW2"/>
</dbReference>
<feature type="repeat" description="WD" evidence="3">
    <location>
        <begin position="255"/>
        <end position="296"/>
    </location>
</feature>
<dbReference type="InterPro" id="IPR001680">
    <property type="entry name" value="WD40_rpt"/>
</dbReference>
<evidence type="ECO:0000256" key="2">
    <source>
        <dbReference type="ARBA" id="ARBA00022737"/>
    </source>
</evidence>
<dbReference type="Proteomes" id="UP000515158">
    <property type="component" value="Unplaced"/>
</dbReference>
<dbReference type="Pfam" id="PF00646">
    <property type="entry name" value="F-box"/>
    <property type="match status" value="1"/>
</dbReference>
<dbReference type="InterPro" id="IPR001810">
    <property type="entry name" value="F-box_dom"/>
</dbReference>
<evidence type="ECO:0000256" key="1">
    <source>
        <dbReference type="ARBA" id="ARBA00022574"/>
    </source>
</evidence>
<evidence type="ECO:0000313" key="7">
    <source>
        <dbReference type="RefSeq" id="XP_034245064.1"/>
    </source>
</evidence>
<dbReference type="AlphaFoldDB" id="A0A6P8Z5F7"/>
<dbReference type="InterPro" id="IPR036047">
    <property type="entry name" value="F-box-like_dom_sf"/>
</dbReference>
<protein>
    <submittedName>
        <fullName evidence="6 7">F-box/WD repeat-containing protein 2-like isoform X1</fullName>
    </submittedName>
</protein>
<organism evidence="6">
    <name type="scientific">Thrips palmi</name>
    <name type="common">Melon thrips</name>
    <dbReference type="NCBI Taxonomy" id="161013"/>
    <lineage>
        <taxon>Eukaryota</taxon>
        <taxon>Metazoa</taxon>
        <taxon>Ecdysozoa</taxon>
        <taxon>Arthropoda</taxon>
        <taxon>Hexapoda</taxon>
        <taxon>Insecta</taxon>
        <taxon>Pterygota</taxon>
        <taxon>Neoptera</taxon>
        <taxon>Paraneoptera</taxon>
        <taxon>Thysanoptera</taxon>
        <taxon>Terebrantia</taxon>
        <taxon>Thripoidea</taxon>
        <taxon>Thripidae</taxon>
        <taxon>Thrips</taxon>
    </lineage>
</organism>
<dbReference type="SUPFAM" id="SSF50978">
    <property type="entry name" value="WD40 repeat-like"/>
    <property type="match status" value="1"/>
</dbReference>
<dbReference type="Gene3D" id="2.130.10.10">
    <property type="entry name" value="YVTN repeat-like/Quinoprotein amine dehydrogenase"/>
    <property type="match status" value="1"/>
</dbReference>
<dbReference type="KEGG" id="tpal:117647424"/>
<dbReference type="Gene3D" id="1.20.1280.50">
    <property type="match status" value="1"/>
</dbReference>
<dbReference type="PANTHER" id="PTHR44436">
    <property type="entry name" value="F-BOX/WD REPEAT-CONTAINING PROTEIN 2"/>
    <property type="match status" value="1"/>
</dbReference>
<accession>A0A6P8Z5F7</accession>
<dbReference type="RefSeq" id="XP_034245056.1">
    <property type="nucleotide sequence ID" value="XM_034389165.1"/>
</dbReference>
<proteinExistence type="predicted"/>
<dbReference type="PROSITE" id="PS50181">
    <property type="entry name" value="FBOX"/>
    <property type="match status" value="1"/>
</dbReference>
<dbReference type="InterPro" id="IPR015943">
    <property type="entry name" value="WD40/YVTN_repeat-like_dom_sf"/>
</dbReference>
<name>A0A6P8Z5F7_THRPL</name>
<keyword evidence="2" id="KW-0677">Repeat</keyword>
<dbReference type="OrthoDB" id="538223at2759"/>
<reference evidence="6 7" key="1">
    <citation type="submission" date="2025-04" db="UniProtKB">
        <authorList>
            <consortium name="RefSeq"/>
        </authorList>
    </citation>
    <scope>IDENTIFICATION</scope>
    <source>
        <tissue evidence="6 7">Total insect</tissue>
    </source>
</reference>
<dbReference type="GeneID" id="117647424"/>
<dbReference type="PROSITE" id="PS50082">
    <property type="entry name" value="WD_REPEATS_2"/>
    <property type="match status" value="1"/>
</dbReference>
<keyword evidence="5" id="KW-1185">Reference proteome</keyword>
<evidence type="ECO:0000259" key="4">
    <source>
        <dbReference type="PROSITE" id="PS50181"/>
    </source>
</evidence>
<dbReference type="InterPro" id="IPR036322">
    <property type="entry name" value="WD40_repeat_dom_sf"/>
</dbReference>